<comment type="caution">
    <text evidence="2">The sequence shown here is derived from an EMBL/GenBank/DDBJ whole genome shotgun (WGS) entry which is preliminary data.</text>
</comment>
<dbReference type="EMBL" id="JBGMEI010000003">
    <property type="protein sequence ID" value="MFO3665272.1"/>
    <property type="molecule type" value="Genomic_DNA"/>
</dbReference>
<proteinExistence type="predicted"/>
<feature type="transmembrane region" description="Helical" evidence="1">
    <location>
        <begin position="7"/>
        <end position="24"/>
    </location>
</feature>
<keyword evidence="1" id="KW-1133">Transmembrane helix</keyword>
<gene>
    <name evidence="2" type="ORF">ACCQ41_03265</name>
</gene>
<organism evidence="2 3">
    <name type="scientific">Anaerococcus martiniensis</name>
    <dbReference type="NCBI Taxonomy" id="3115615"/>
    <lineage>
        <taxon>Bacteria</taxon>
        <taxon>Bacillati</taxon>
        <taxon>Bacillota</taxon>
        <taxon>Tissierellia</taxon>
        <taxon>Tissierellales</taxon>
        <taxon>Peptoniphilaceae</taxon>
        <taxon>Anaerococcus</taxon>
    </lineage>
</organism>
<reference evidence="2 3" key="1">
    <citation type="journal article" date="2025" name="Anaerobe">
        <title>Description of Anaerococcus kampingiae sp. nov., Anaerococcus groningensis sp. nov., Anaerococcus martiniensis sp. nov., and Anaerococcus cruorum sp. nov., isolated from human clinical specimens.</title>
        <authorList>
            <person name="Boiten K.E."/>
            <person name="Meijer J."/>
            <person name="van Wezel E.M."/>
            <person name="Veloo A.C.M."/>
        </authorList>
    </citation>
    <scope>NUCLEOTIDE SEQUENCE [LARGE SCALE GENOMIC DNA]</scope>
    <source>
        <strain evidence="2 3">ENR0831</strain>
    </source>
</reference>
<dbReference type="Proteomes" id="UP001637996">
    <property type="component" value="Unassembled WGS sequence"/>
</dbReference>
<protein>
    <recommendedName>
        <fullName evidence="4">Gliding motility protein GldL</fullName>
    </recommendedName>
</protein>
<keyword evidence="3" id="KW-1185">Reference proteome</keyword>
<name>A0ABW9M7E9_9FIRM</name>
<accession>A0ABW9M7E9</accession>
<evidence type="ECO:0000256" key="1">
    <source>
        <dbReference type="SAM" id="Phobius"/>
    </source>
</evidence>
<evidence type="ECO:0000313" key="3">
    <source>
        <dbReference type="Proteomes" id="UP001637996"/>
    </source>
</evidence>
<evidence type="ECO:0000313" key="2">
    <source>
        <dbReference type="EMBL" id="MFO3665272.1"/>
    </source>
</evidence>
<sequence length="60" mass="6792">MKAGNKLRFVVYFLLGVIFIAQGIRNLSYPEAKWSAIILIILGIAEILLTLNLFKDKNNL</sequence>
<evidence type="ECO:0008006" key="4">
    <source>
        <dbReference type="Google" id="ProtNLM"/>
    </source>
</evidence>
<keyword evidence="1" id="KW-0812">Transmembrane</keyword>
<feature type="transmembrane region" description="Helical" evidence="1">
    <location>
        <begin position="36"/>
        <end position="54"/>
    </location>
</feature>
<keyword evidence="1" id="KW-0472">Membrane</keyword>
<dbReference type="RefSeq" id="WP_410030980.1">
    <property type="nucleotide sequence ID" value="NZ_JBGMEI010000003.1"/>
</dbReference>